<dbReference type="KEGG" id="elux:BTN50_1554"/>
<accession>A0A291BAL0</accession>
<dbReference type="AlphaFoldDB" id="A0A291BAL0"/>
<name>A0A291BAL0_9GAMM</name>
<dbReference type="EMBL" id="CP020660">
    <property type="protein sequence ID" value="ATF10027.1"/>
    <property type="molecule type" value="Genomic_DNA"/>
</dbReference>
<dbReference type="Proteomes" id="UP000218160">
    <property type="component" value="Chromosome 1"/>
</dbReference>
<gene>
    <name evidence="1" type="ORF">BTN50_1554</name>
</gene>
<sequence>MVDINTHEIIAAELNALDMTDSVVRPNLLKQICRGTNAISDDEAYDTRQCYATV</sequence>
<keyword evidence="2" id="KW-1185">Reference proteome</keyword>
<reference evidence="2" key="1">
    <citation type="submission" date="2017-04" db="EMBL/GenBank/DDBJ databases">
        <title>Genome evolution of the luminous symbionts of deep sea anglerfish.</title>
        <authorList>
            <person name="Hendry T.A."/>
        </authorList>
    </citation>
    <scope>NUCLEOTIDE SEQUENCE [LARGE SCALE GENOMIC DNA]</scope>
</reference>
<protein>
    <submittedName>
        <fullName evidence="1">Mobile element protein</fullName>
    </submittedName>
</protein>
<evidence type="ECO:0000313" key="1">
    <source>
        <dbReference type="EMBL" id="ATF10027.1"/>
    </source>
</evidence>
<evidence type="ECO:0000313" key="2">
    <source>
        <dbReference type="Proteomes" id="UP000218160"/>
    </source>
</evidence>
<organism evidence="1 2">
    <name type="scientific">Candidatus Enterovibrio altilux</name>
    <dbReference type="NCBI Taxonomy" id="1927128"/>
    <lineage>
        <taxon>Bacteria</taxon>
        <taxon>Pseudomonadati</taxon>
        <taxon>Pseudomonadota</taxon>
        <taxon>Gammaproteobacteria</taxon>
        <taxon>Vibrionales</taxon>
        <taxon>Vibrionaceae</taxon>
        <taxon>Enterovibrio</taxon>
    </lineage>
</organism>
<proteinExistence type="predicted"/>